<dbReference type="AlphaFoldDB" id="A0A318SEF4"/>
<gene>
    <name evidence="1" type="ORF">DES52_104163</name>
</gene>
<dbReference type="InterPro" id="IPR011990">
    <property type="entry name" value="TPR-like_helical_dom_sf"/>
</dbReference>
<reference evidence="1 2" key="1">
    <citation type="submission" date="2018-06" db="EMBL/GenBank/DDBJ databases">
        <title>Genomic Encyclopedia of Type Strains, Phase IV (KMG-IV): sequencing the most valuable type-strain genomes for metagenomic binning, comparative biology and taxonomic classification.</title>
        <authorList>
            <person name="Goeker M."/>
        </authorList>
    </citation>
    <scope>NUCLEOTIDE SEQUENCE [LARGE SCALE GENOMIC DNA]</scope>
    <source>
        <strain evidence="1 2">DSM 18048</strain>
    </source>
</reference>
<dbReference type="SUPFAM" id="SSF48452">
    <property type="entry name" value="TPR-like"/>
    <property type="match status" value="2"/>
</dbReference>
<dbReference type="InterPro" id="IPR051677">
    <property type="entry name" value="AfsR-DnrI-RedD_regulator"/>
</dbReference>
<protein>
    <recommendedName>
        <fullName evidence="3">Tetratricopeptide repeat protein</fullName>
    </recommendedName>
</protein>
<accession>A0A318SEF4</accession>
<evidence type="ECO:0000313" key="1">
    <source>
        <dbReference type="EMBL" id="PYE54892.1"/>
    </source>
</evidence>
<organism evidence="1 2">
    <name type="scientific">Deinococcus yavapaiensis KR-236</name>
    <dbReference type="NCBI Taxonomy" id="694435"/>
    <lineage>
        <taxon>Bacteria</taxon>
        <taxon>Thermotogati</taxon>
        <taxon>Deinococcota</taxon>
        <taxon>Deinococci</taxon>
        <taxon>Deinococcales</taxon>
        <taxon>Deinococcaceae</taxon>
        <taxon>Deinococcus</taxon>
    </lineage>
</organism>
<keyword evidence="2" id="KW-1185">Reference proteome</keyword>
<dbReference type="Proteomes" id="UP000248326">
    <property type="component" value="Unassembled WGS sequence"/>
</dbReference>
<evidence type="ECO:0008006" key="3">
    <source>
        <dbReference type="Google" id="ProtNLM"/>
    </source>
</evidence>
<evidence type="ECO:0000313" key="2">
    <source>
        <dbReference type="Proteomes" id="UP000248326"/>
    </source>
</evidence>
<dbReference type="Gene3D" id="1.25.40.10">
    <property type="entry name" value="Tetratricopeptide repeat domain"/>
    <property type="match status" value="2"/>
</dbReference>
<name>A0A318SEF4_9DEIO</name>
<sequence length="625" mass="68835">MDWQAAFNEGRYDEVIERLQQQAEHTARAQGVLGIALLRLGRLHEAFGPLSEAAEQGDLEAAVELGNWLRVNGQLTDAKTVLTALLTHLDGELLVRAERWLGAVEYLLGQRIDGLDRLRRAHRGYLDLGDEEGAARVAQNLAALLTEIGEFHEASLLLESALPTLRRSTKKGPLLAALQSLADLLTQHKNYAEAHDVLVEAEVVLQSFPHPHHAAFILTSRANLSMLAGDYGAYLEALGKLEGLADALDDLELRLWTTVRRAEHFSRVGQHGEALALLAKFTGPSGEEPPIEITALRGVLARRRGDLRSAVGLLRGAARRYESQGQRPAHARTLLQLSYTHYLARELREASDVLRRALEGLMGLSAHTEFLPELEELAELLHFAALEPDLAPILVPVLDRVAGLAGAAALDAGTARTLIELRTFGSARAMKDGVPLGFNMEGSAAILAYLALNPGRTRRDIELELFPDRDPEKGYVKACLRELRDMLGPEVLVSEGPYRAPQYRIGRGVTVNLDYNTFMTAVNAGDLPRAFAVYKGDFLAKLTESEWASVKRESARLALLEETRHQVGVAKVHRDHARVLLLASAYLKVDGYERELHDERVAAARFVASAAEIAQYESERRSVQN</sequence>
<proteinExistence type="predicted"/>
<dbReference type="PANTHER" id="PTHR35807">
    <property type="entry name" value="TRANSCRIPTIONAL REGULATOR REDD-RELATED"/>
    <property type="match status" value="1"/>
</dbReference>
<dbReference type="RefSeq" id="WP_110886006.1">
    <property type="nucleotide sequence ID" value="NZ_QJSX01000004.1"/>
</dbReference>
<dbReference type="OrthoDB" id="51888at2"/>
<dbReference type="EMBL" id="QJSX01000004">
    <property type="protein sequence ID" value="PYE54892.1"/>
    <property type="molecule type" value="Genomic_DNA"/>
</dbReference>
<dbReference type="InterPro" id="IPR036388">
    <property type="entry name" value="WH-like_DNA-bd_sf"/>
</dbReference>
<comment type="caution">
    <text evidence="1">The sequence shown here is derived from an EMBL/GenBank/DDBJ whole genome shotgun (WGS) entry which is preliminary data.</text>
</comment>
<dbReference type="Gene3D" id="1.10.10.10">
    <property type="entry name" value="Winged helix-like DNA-binding domain superfamily/Winged helix DNA-binding domain"/>
    <property type="match status" value="1"/>
</dbReference>